<dbReference type="PANTHER" id="PTHR36435">
    <property type="entry name" value="SLR1288 PROTEIN"/>
    <property type="match status" value="1"/>
</dbReference>
<feature type="transmembrane region" description="Helical" evidence="1">
    <location>
        <begin position="244"/>
        <end position="262"/>
    </location>
</feature>
<evidence type="ECO:0000313" key="3">
    <source>
        <dbReference type="EMBL" id="HIW94273.1"/>
    </source>
</evidence>
<dbReference type="InterPro" id="IPR003675">
    <property type="entry name" value="Rce1/LyrA-like_dom"/>
</dbReference>
<sequence>MMEKNFLDPGWMWGKAQRGRCSAIGWALVVYILAGNCAQFILMLLAMNVTPVLYHNAVFMWGCSMVASYGVAFPLFWLLLRGVGAPPMEKRATLTAMDYMQAGTAAYAVLFLANAATLLVLKGLELLLGKGIANPVESMLDYPWGCSLVMMCVLAPVTEELMFRRLILRRLLPWGDRFAVTASALLFALIHGNLSQIPYAFLVGLLLGTVAVYTGSVVPTILIHAFVNLLGSGLLLGLGMDEAVSVVMAAVLIAGIVSLILGKGRFPLRTESRVGRPADGQFPEGEKWRFFLFNPGMIFFFLLAVGLISYYLLL</sequence>
<organism evidence="3 4">
    <name type="scientific">Candidatus Flavonifractor merdipullorum</name>
    <dbReference type="NCBI Taxonomy" id="2838590"/>
    <lineage>
        <taxon>Bacteria</taxon>
        <taxon>Bacillati</taxon>
        <taxon>Bacillota</taxon>
        <taxon>Clostridia</taxon>
        <taxon>Eubacteriales</taxon>
        <taxon>Oscillospiraceae</taxon>
        <taxon>Flavonifractor</taxon>
    </lineage>
</organism>
<evidence type="ECO:0000313" key="4">
    <source>
        <dbReference type="Proteomes" id="UP000824192"/>
    </source>
</evidence>
<name>A0A9D1UNX7_9FIRM</name>
<keyword evidence="3" id="KW-0645">Protease</keyword>
<dbReference type="Proteomes" id="UP000824192">
    <property type="component" value="Unassembled WGS sequence"/>
</dbReference>
<gene>
    <name evidence="3" type="ORF">H9868_07015</name>
</gene>
<keyword evidence="3" id="KW-0378">Hydrolase</keyword>
<dbReference type="AlphaFoldDB" id="A0A9D1UNX7"/>
<dbReference type="EMBL" id="DXGA01000148">
    <property type="protein sequence ID" value="HIW94273.1"/>
    <property type="molecule type" value="Genomic_DNA"/>
</dbReference>
<keyword evidence="1" id="KW-0812">Transmembrane</keyword>
<evidence type="ECO:0000259" key="2">
    <source>
        <dbReference type="Pfam" id="PF02517"/>
    </source>
</evidence>
<keyword evidence="3" id="KW-0482">Metalloprotease</keyword>
<reference evidence="3" key="2">
    <citation type="submission" date="2021-04" db="EMBL/GenBank/DDBJ databases">
        <authorList>
            <person name="Gilroy R."/>
        </authorList>
    </citation>
    <scope>NUCLEOTIDE SEQUENCE</scope>
    <source>
        <strain evidence="3">ChiGjej6B6-1540</strain>
    </source>
</reference>
<feature type="transmembrane region" description="Helical" evidence="1">
    <location>
        <begin position="174"/>
        <end position="191"/>
    </location>
</feature>
<feature type="transmembrane region" description="Helical" evidence="1">
    <location>
        <begin position="58"/>
        <end position="80"/>
    </location>
</feature>
<comment type="caution">
    <text evidence="3">The sequence shown here is derived from an EMBL/GenBank/DDBJ whole genome shotgun (WGS) entry which is preliminary data.</text>
</comment>
<feature type="transmembrane region" description="Helical" evidence="1">
    <location>
        <begin position="291"/>
        <end position="313"/>
    </location>
</feature>
<dbReference type="PANTHER" id="PTHR36435:SF1">
    <property type="entry name" value="CAAX AMINO TERMINAL PROTEASE FAMILY PROTEIN"/>
    <property type="match status" value="1"/>
</dbReference>
<accession>A0A9D1UNX7</accession>
<feature type="transmembrane region" description="Helical" evidence="1">
    <location>
        <begin position="197"/>
        <end position="214"/>
    </location>
</feature>
<feature type="transmembrane region" description="Helical" evidence="1">
    <location>
        <begin position="101"/>
        <end position="122"/>
    </location>
</feature>
<dbReference type="GO" id="GO:0080120">
    <property type="term" value="P:CAAX-box protein maturation"/>
    <property type="evidence" value="ECO:0007669"/>
    <property type="project" value="UniProtKB-ARBA"/>
</dbReference>
<keyword evidence="1" id="KW-0472">Membrane</keyword>
<dbReference type="GO" id="GO:0008237">
    <property type="term" value="F:metallopeptidase activity"/>
    <property type="evidence" value="ECO:0007669"/>
    <property type="project" value="UniProtKB-KW"/>
</dbReference>
<dbReference type="InterPro" id="IPR052710">
    <property type="entry name" value="CAAX_protease"/>
</dbReference>
<dbReference type="Pfam" id="PF02517">
    <property type="entry name" value="Rce1-like"/>
    <property type="match status" value="1"/>
</dbReference>
<protein>
    <submittedName>
        <fullName evidence="3">CPBP family intramembrane metalloprotease</fullName>
    </submittedName>
</protein>
<keyword evidence="1" id="KW-1133">Transmembrane helix</keyword>
<proteinExistence type="predicted"/>
<feature type="domain" description="CAAX prenyl protease 2/Lysostaphin resistance protein A-like" evidence="2">
    <location>
        <begin position="148"/>
        <end position="230"/>
    </location>
</feature>
<reference evidence="3" key="1">
    <citation type="journal article" date="2021" name="PeerJ">
        <title>Extensive microbial diversity within the chicken gut microbiome revealed by metagenomics and culture.</title>
        <authorList>
            <person name="Gilroy R."/>
            <person name="Ravi A."/>
            <person name="Getino M."/>
            <person name="Pursley I."/>
            <person name="Horton D.L."/>
            <person name="Alikhan N.F."/>
            <person name="Baker D."/>
            <person name="Gharbi K."/>
            <person name="Hall N."/>
            <person name="Watson M."/>
            <person name="Adriaenssens E.M."/>
            <person name="Foster-Nyarko E."/>
            <person name="Jarju S."/>
            <person name="Secka A."/>
            <person name="Antonio M."/>
            <person name="Oren A."/>
            <person name="Chaudhuri R.R."/>
            <person name="La Ragione R."/>
            <person name="Hildebrand F."/>
            <person name="Pallen M.J."/>
        </authorList>
    </citation>
    <scope>NUCLEOTIDE SEQUENCE</scope>
    <source>
        <strain evidence="3">ChiGjej6B6-1540</strain>
    </source>
</reference>
<evidence type="ECO:0000256" key="1">
    <source>
        <dbReference type="SAM" id="Phobius"/>
    </source>
</evidence>
<dbReference type="GO" id="GO:0004175">
    <property type="term" value="F:endopeptidase activity"/>
    <property type="evidence" value="ECO:0007669"/>
    <property type="project" value="UniProtKB-ARBA"/>
</dbReference>
<feature type="transmembrane region" description="Helical" evidence="1">
    <location>
        <begin position="21"/>
        <end position="46"/>
    </location>
</feature>